<reference evidence="1 2" key="1">
    <citation type="submission" date="2018-02" db="EMBL/GenBank/DDBJ databases">
        <title>Comparative analysis of genomes of three Brevibacillus laterosporus strains producers of potent antimicrobials isolated from silage.</title>
        <authorList>
            <person name="Kojic M."/>
            <person name="Miljkovic M."/>
            <person name="Studholme D."/>
            <person name="Filipic B."/>
        </authorList>
    </citation>
    <scope>NUCLEOTIDE SEQUENCE [LARGE SCALE GENOMIC DNA]</scope>
    <source>
        <strain evidence="1 2">BGSP11</strain>
    </source>
</reference>
<dbReference type="EMBL" id="PRKQ01000003">
    <property type="protein sequence ID" value="PPB10900.1"/>
    <property type="molecule type" value="Genomic_DNA"/>
</dbReference>
<protein>
    <submittedName>
        <fullName evidence="1">Uncharacterized protein</fullName>
    </submittedName>
</protein>
<evidence type="ECO:0000313" key="2">
    <source>
        <dbReference type="Proteomes" id="UP000239759"/>
    </source>
</evidence>
<dbReference type="RefSeq" id="WP_104030917.1">
    <property type="nucleotide sequence ID" value="NZ_JADGMT010000001.1"/>
</dbReference>
<dbReference type="AlphaFoldDB" id="A0AAP8U6S1"/>
<proteinExistence type="predicted"/>
<accession>A0AAP8U6S1</accession>
<comment type="caution">
    <text evidence="1">The sequence shown here is derived from an EMBL/GenBank/DDBJ whole genome shotgun (WGS) entry which is preliminary data.</text>
</comment>
<sequence length="177" mass="20935">MDQQLIEQVTKLSAEIAIKAAMDHLEKEKRKQEKAKKDWRLRNTRLLLKNYRSFVAHCGKIDREIDSIQKTESLDELYTEGFTVESIKRSKQRTKAMVEFMQRMLDVYMFMCEQSKLTEEKRRYQVIHALYLSDKKIAAEEVAKFHKVEVRTVYNDVRNAVKTLSVLIFGVDGIHFE</sequence>
<dbReference type="Proteomes" id="UP000239759">
    <property type="component" value="Unassembled WGS sequence"/>
</dbReference>
<evidence type="ECO:0000313" key="1">
    <source>
        <dbReference type="EMBL" id="PPB10900.1"/>
    </source>
</evidence>
<organism evidence="1 2">
    <name type="scientific">Brevibacillus laterosporus</name>
    <name type="common">Bacillus laterosporus</name>
    <dbReference type="NCBI Taxonomy" id="1465"/>
    <lineage>
        <taxon>Bacteria</taxon>
        <taxon>Bacillati</taxon>
        <taxon>Bacillota</taxon>
        <taxon>Bacilli</taxon>
        <taxon>Bacillales</taxon>
        <taxon>Paenibacillaceae</taxon>
        <taxon>Brevibacillus</taxon>
    </lineage>
</organism>
<gene>
    <name evidence="1" type="ORF">C4A77_04550</name>
</gene>
<name>A0AAP8U6S1_BRELA</name>